<keyword evidence="1" id="KW-0812">Transmembrane</keyword>
<name>A0ABT1AXK3_9FLAO</name>
<feature type="transmembrane region" description="Helical" evidence="1">
    <location>
        <begin position="269"/>
        <end position="287"/>
    </location>
</feature>
<reference evidence="2 3" key="1">
    <citation type="submission" date="2022-06" db="EMBL/GenBank/DDBJ databases">
        <authorList>
            <person name="Xuan X."/>
        </authorList>
    </citation>
    <scope>NUCLEOTIDE SEQUENCE [LARGE SCALE GENOMIC DNA]</scope>
    <source>
        <strain evidence="2 3">2V75</strain>
    </source>
</reference>
<evidence type="ECO:0000313" key="2">
    <source>
        <dbReference type="EMBL" id="MCO5724631.1"/>
    </source>
</evidence>
<feature type="transmembrane region" description="Helical" evidence="1">
    <location>
        <begin position="147"/>
        <end position="176"/>
    </location>
</feature>
<keyword evidence="2" id="KW-0808">Transferase</keyword>
<keyword evidence="3" id="KW-1185">Reference proteome</keyword>
<comment type="caution">
    <text evidence="2">The sequence shown here is derived from an EMBL/GenBank/DDBJ whole genome shotgun (WGS) entry which is preliminary data.</text>
</comment>
<feature type="transmembrane region" description="Helical" evidence="1">
    <location>
        <begin position="358"/>
        <end position="375"/>
    </location>
</feature>
<accession>A0ABT1AXK3</accession>
<dbReference type="GO" id="GO:0016757">
    <property type="term" value="F:glycosyltransferase activity"/>
    <property type="evidence" value="ECO:0007669"/>
    <property type="project" value="UniProtKB-KW"/>
</dbReference>
<protein>
    <submittedName>
        <fullName evidence="2">Mannosyltransferase</fullName>
    </submittedName>
</protein>
<organism evidence="2 3">
    <name type="scientific">Robiginitalea marina</name>
    <dbReference type="NCBI Taxonomy" id="2954105"/>
    <lineage>
        <taxon>Bacteria</taxon>
        <taxon>Pseudomonadati</taxon>
        <taxon>Bacteroidota</taxon>
        <taxon>Flavobacteriia</taxon>
        <taxon>Flavobacteriales</taxon>
        <taxon>Flavobacteriaceae</taxon>
        <taxon>Robiginitalea</taxon>
    </lineage>
</organism>
<feature type="transmembrane region" description="Helical" evidence="1">
    <location>
        <begin position="197"/>
        <end position="230"/>
    </location>
</feature>
<proteinExistence type="predicted"/>
<feature type="transmembrane region" description="Helical" evidence="1">
    <location>
        <begin position="40"/>
        <end position="56"/>
    </location>
</feature>
<gene>
    <name evidence="2" type="ORF">NG653_07165</name>
</gene>
<sequence>MMRALLTYWNLHRVSLFLLALSIVFYGLFAYRLDRGDTLALLSLYAALFFLCYKLIQFEKWNLRLMIFSGIALRGVFLLALPNLSQDFYRFLWDGNLLLEGLNPYALTPDGWMAQGGPPFSGARELHEGMGALSSGNFSNYPPVNQYFFALAAFLGGKSIAGTLIATRGIILLADLGILYFGRRILRRLNRAPYMIFWYFLNPLVIIELTGNLHFEGVMLCFFIMAMYLLLSGKWLLAAAPYALSIGVKLIPLLFLPLVLPLLGLRRSLGFYLGTGLALGACLYPLYFDAFGPNYAQTLKLWFSNFEFNAGLFNVAEWIAVRQGARPWEFIRAYGNWLPAVMVAVTLLLSLLPALRKGKYWFGGALVLLSTYFFLSTTVHPWYIIFPLLLGVFTDLRFALVWSATVVLSYSAYSPSGVTEKPLFLFLEYLPVFGVLGYEIFKNRKNFNAIAKNQAGRDPS</sequence>
<evidence type="ECO:0000313" key="3">
    <source>
        <dbReference type="Proteomes" id="UP001206312"/>
    </source>
</evidence>
<keyword evidence="1" id="KW-1133">Transmembrane helix</keyword>
<feature type="transmembrane region" description="Helical" evidence="1">
    <location>
        <begin position="333"/>
        <end position="352"/>
    </location>
</feature>
<dbReference type="RefSeq" id="WP_252741005.1">
    <property type="nucleotide sequence ID" value="NZ_JAMXIB010000004.1"/>
</dbReference>
<keyword evidence="2" id="KW-0328">Glycosyltransferase</keyword>
<dbReference type="EMBL" id="JAMXIB010000004">
    <property type="protein sequence ID" value="MCO5724631.1"/>
    <property type="molecule type" value="Genomic_DNA"/>
</dbReference>
<feature type="transmembrane region" description="Helical" evidence="1">
    <location>
        <begin position="63"/>
        <end position="81"/>
    </location>
</feature>
<dbReference type="Pfam" id="PF26314">
    <property type="entry name" value="MptA_B_family"/>
    <property type="match status" value="1"/>
</dbReference>
<evidence type="ECO:0000256" key="1">
    <source>
        <dbReference type="SAM" id="Phobius"/>
    </source>
</evidence>
<keyword evidence="1" id="KW-0472">Membrane</keyword>
<feature type="transmembrane region" description="Helical" evidence="1">
    <location>
        <begin position="423"/>
        <end position="441"/>
    </location>
</feature>
<dbReference type="Proteomes" id="UP001206312">
    <property type="component" value="Unassembled WGS sequence"/>
</dbReference>
<feature type="transmembrane region" description="Helical" evidence="1">
    <location>
        <begin position="242"/>
        <end position="262"/>
    </location>
</feature>